<evidence type="ECO:0000256" key="2">
    <source>
        <dbReference type="ARBA" id="ARBA00022746"/>
    </source>
</evidence>
<dbReference type="RefSeq" id="WP_072580761.1">
    <property type="nucleotide sequence ID" value="NZ_CP016020.1"/>
</dbReference>
<dbReference type="Gene3D" id="3.50.50.60">
    <property type="entry name" value="FAD/NAD(P)-binding domain"/>
    <property type="match status" value="1"/>
</dbReference>
<evidence type="ECO:0000259" key="6">
    <source>
        <dbReference type="Pfam" id="PF01593"/>
    </source>
</evidence>
<dbReference type="GO" id="GO:0016491">
    <property type="term" value="F:oxidoreductase activity"/>
    <property type="evidence" value="ECO:0007669"/>
    <property type="project" value="UniProtKB-KW"/>
</dbReference>
<keyword evidence="2 5" id="KW-0125">Carotenoid biosynthesis</keyword>
<dbReference type="EMBL" id="CP016020">
    <property type="protein sequence ID" value="APH05961.1"/>
    <property type="molecule type" value="Genomic_DNA"/>
</dbReference>
<evidence type="ECO:0000256" key="1">
    <source>
        <dbReference type="ARBA" id="ARBA00004829"/>
    </source>
</evidence>
<keyword evidence="3 5" id="KW-0560">Oxidoreductase</keyword>
<evidence type="ECO:0000256" key="5">
    <source>
        <dbReference type="RuleBase" id="RU362075"/>
    </source>
</evidence>
<dbReference type="AlphaFoldDB" id="A0A1L3MUE4"/>
<name>A0A1L3MUE4_9BACI</name>
<dbReference type="SUPFAM" id="SSF51905">
    <property type="entry name" value="FAD/NAD(P)-binding domain"/>
    <property type="match status" value="1"/>
</dbReference>
<proteinExistence type="inferred from homology"/>
<dbReference type="InterPro" id="IPR036188">
    <property type="entry name" value="FAD/NAD-bd_sf"/>
</dbReference>
<dbReference type="InterPro" id="IPR014105">
    <property type="entry name" value="Carotenoid/retinoid_OxRdtase"/>
</dbReference>
<dbReference type="PANTHER" id="PTHR43734:SF1">
    <property type="entry name" value="PHYTOENE DESATURASE"/>
    <property type="match status" value="1"/>
</dbReference>
<evidence type="ECO:0000256" key="4">
    <source>
        <dbReference type="ARBA" id="ARBA00038322"/>
    </source>
</evidence>
<dbReference type="KEGG" id="bwh:A9C19_15135"/>
<evidence type="ECO:0000256" key="3">
    <source>
        <dbReference type="ARBA" id="ARBA00023002"/>
    </source>
</evidence>
<feature type="domain" description="Amine oxidase" evidence="6">
    <location>
        <begin position="10"/>
        <end position="462"/>
    </location>
</feature>
<protein>
    <submittedName>
        <fullName evidence="7">Phytoene desaturase</fullName>
    </submittedName>
</protein>
<dbReference type="Gene3D" id="3.90.660.50">
    <property type="match status" value="1"/>
</dbReference>
<dbReference type="OrthoDB" id="9814556at2"/>
<evidence type="ECO:0000313" key="7">
    <source>
        <dbReference type="EMBL" id="APH05961.1"/>
    </source>
</evidence>
<dbReference type="STRING" id="1547283.A9C19_15135"/>
<dbReference type="InterPro" id="IPR002937">
    <property type="entry name" value="Amino_oxidase"/>
</dbReference>
<gene>
    <name evidence="7" type="ORF">A9C19_15135</name>
</gene>
<comment type="pathway">
    <text evidence="1 5">Carotenoid biosynthesis.</text>
</comment>
<reference evidence="7 8" key="1">
    <citation type="journal article" date="2016" name="Sci. Rep.">
        <title>Complete genome sequence and transcriptomic analysis of a novel marine strain Bacillus weihaiensis reveals the mechanism of brown algae degradation.</title>
        <authorList>
            <person name="Zhu Y."/>
            <person name="Chen P."/>
            <person name="Bao Y."/>
            <person name="Men Y."/>
            <person name="Zeng Y."/>
            <person name="Yang J."/>
            <person name="Sun J."/>
            <person name="Sun Y."/>
        </authorList>
    </citation>
    <scope>NUCLEOTIDE SEQUENCE [LARGE SCALE GENOMIC DNA]</scope>
    <source>
        <strain evidence="7 8">Alg07</strain>
    </source>
</reference>
<dbReference type="PANTHER" id="PTHR43734">
    <property type="entry name" value="PHYTOENE DESATURASE"/>
    <property type="match status" value="1"/>
</dbReference>
<organism evidence="7 8">
    <name type="scientific">Bacillus weihaiensis</name>
    <dbReference type="NCBI Taxonomy" id="1547283"/>
    <lineage>
        <taxon>Bacteria</taxon>
        <taxon>Bacillati</taxon>
        <taxon>Bacillota</taxon>
        <taxon>Bacilli</taxon>
        <taxon>Bacillales</taxon>
        <taxon>Bacillaceae</taxon>
        <taxon>Bacillus</taxon>
    </lineage>
</organism>
<accession>A0A1L3MUE4</accession>
<dbReference type="Proteomes" id="UP000181936">
    <property type="component" value="Chromosome"/>
</dbReference>
<dbReference type="GO" id="GO:0016117">
    <property type="term" value="P:carotenoid biosynthetic process"/>
    <property type="evidence" value="ECO:0007669"/>
    <property type="project" value="UniProtKB-KW"/>
</dbReference>
<keyword evidence="8" id="KW-1185">Reference proteome</keyword>
<comment type="similarity">
    <text evidence="4">Belongs to the carotenoid/retinoid oxidoreductase family. CrtN subfamily.</text>
</comment>
<dbReference type="NCBIfam" id="TIGR02734">
    <property type="entry name" value="crtI_fam"/>
    <property type="match status" value="1"/>
</dbReference>
<dbReference type="Pfam" id="PF01593">
    <property type="entry name" value="Amino_oxidase"/>
    <property type="match status" value="1"/>
</dbReference>
<sequence>MKTVIVGGGIGGLVSALLLNQKGYDVTILEKSNQLGGRLAFVREGEYKIDEGPTIVLLPHMLTSILEEAGVPSDAFELIQIDPLYSIHFKDGTSYEKYSDIEKQIAEIERLYPKDKQGFLRFMKDMNVRFDKGMDAFIKRTFIKRRDFWTKNNVKTLMKLKAYRTVYQSLKAYFQEENMRLAYSLQSLYIGGNPYESPALYSLVSFSEHQHGIYYLKGGYASLVEVLQTEIERRGIQVRLDTEVTSLTYSGSKATGLNGKDEWIEAESIILNGDFPVIEKLLQEKKNTQRKYTPSSSCVMLYFGLDKIYQDTPVHQFFMSSDFENHMREIFEKKIVPTDPSFYSFHPSVIDPSLAPEGKGVLYTLVPVPSGTHIDWSKEHEFIEDIVEELEKRGYPNLRDHIVWQKVRTPNDSVQDGLFEGGSFGIAPILFQSGVFRPQAKPSQYENVYAVGASIHPGGGIPIVMQGAKMMVDTLLRDTEEEERKCLM</sequence>
<evidence type="ECO:0000313" key="8">
    <source>
        <dbReference type="Proteomes" id="UP000181936"/>
    </source>
</evidence>